<feature type="domain" description="PLD phosphodiesterase" evidence="6">
    <location>
        <begin position="154"/>
        <end position="187"/>
    </location>
</feature>
<dbReference type="InterPro" id="IPR025202">
    <property type="entry name" value="PLD-like_dom"/>
</dbReference>
<dbReference type="SUPFAM" id="SSF56024">
    <property type="entry name" value="Phospholipase D/nuclease"/>
    <property type="match status" value="2"/>
</dbReference>
<keyword evidence="8" id="KW-1185">Reference proteome</keyword>
<evidence type="ECO:0000256" key="2">
    <source>
        <dbReference type="ARBA" id="ARBA00022737"/>
    </source>
</evidence>
<dbReference type="PANTHER" id="PTHR18896">
    <property type="entry name" value="PHOSPHOLIPASE D"/>
    <property type="match status" value="1"/>
</dbReference>
<dbReference type="CDD" id="cd09105">
    <property type="entry name" value="PLDc_vPLD1_2_like_2"/>
    <property type="match status" value="1"/>
</dbReference>
<dbReference type="SMART" id="SM00155">
    <property type="entry name" value="PLDc"/>
    <property type="match status" value="2"/>
</dbReference>
<feature type="compositionally biased region" description="Low complexity" evidence="5">
    <location>
        <begin position="13"/>
        <end position="25"/>
    </location>
</feature>
<comment type="catalytic activity">
    <reaction evidence="1">
        <text>a 1,2-diacyl-sn-glycero-3-phosphocholine + H2O = a 1,2-diacyl-sn-glycero-3-phosphate + choline + H(+)</text>
        <dbReference type="Rhea" id="RHEA:14445"/>
        <dbReference type="ChEBI" id="CHEBI:15354"/>
        <dbReference type="ChEBI" id="CHEBI:15377"/>
        <dbReference type="ChEBI" id="CHEBI:15378"/>
        <dbReference type="ChEBI" id="CHEBI:57643"/>
        <dbReference type="ChEBI" id="CHEBI:58608"/>
        <dbReference type="EC" id="3.1.4.4"/>
    </reaction>
</comment>
<feature type="domain" description="PLD phosphodiesterase" evidence="6">
    <location>
        <begin position="396"/>
        <end position="423"/>
    </location>
</feature>
<evidence type="ECO:0000256" key="1">
    <source>
        <dbReference type="ARBA" id="ARBA00000798"/>
    </source>
</evidence>
<dbReference type="KEGG" id="psic:J4E96_11140"/>
<keyword evidence="3" id="KW-0378">Hydrolase</keyword>
<reference evidence="7" key="1">
    <citation type="submission" date="2021-03" db="EMBL/GenBank/DDBJ databases">
        <title>Pengzhenrongella sicca gen. nov., sp. nov., a new member of suborder Micrococcineae isolated from High-Arctic tundra soil.</title>
        <authorList>
            <person name="Peng F."/>
        </authorList>
    </citation>
    <scope>NUCLEOTIDE SEQUENCE</scope>
    <source>
        <strain evidence="7">LRZ-2</strain>
    </source>
</reference>
<dbReference type="Gene3D" id="3.30.870.10">
    <property type="entry name" value="Endonuclease Chain A"/>
    <property type="match status" value="2"/>
</dbReference>
<dbReference type="AlphaFoldDB" id="A0A8A4ZAQ0"/>
<organism evidence="7 8">
    <name type="scientific">Pengzhenrongella sicca</name>
    <dbReference type="NCBI Taxonomy" id="2819238"/>
    <lineage>
        <taxon>Bacteria</taxon>
        <taxon>Bacillati</taxon>
        <taxon>Actinomycetota</taxon>
        <taxon>Actinomycetes</taxon>
        <taxon>Micrococcales</taxon>
        <taxon>Pengzhenrongella</taxon>
    </lineage>
</organism>
<dbReference type="InterPro" id="IPR001736">
    <property type="entry name" value="PLipase_D/transphosphatidylase"/>
</dbReference>
<proteinExistence type="predicted"/>
<evidence type="ECO:0000313" key="8">
    <source>
        <dbReference type="Proteomes" id="UP000663937"/>
    </source>
</evidence>
<evidence type="ECO:0000256" key="3">
    <source>
        <dbReference type="ARBA" id="ARBA00022801"/>
    </source>
</evidence>
<keyword evidence="4" id="KW-0443">Lipid metabolism</keyword>
<dbReference type="RefSeq" id="WP_227422188.1">
    <property type="nucleotide sequence ID" value="NZ_CP071868.1"/>
</dbReference>
<dbReference type="GO" id="GO:0005886">
    <property type="term" value="C:plasma membrane"/>
    <property type="evidence" value="ECO:0007669"/>
    <property type="project" value="TreeGrafter"/>
</dbReference>
<feature type="region of interest" description="Disordered" evidence="5">
    <location>
        <begin position="1"/>
        <end position="25"/>
    </location>
</feature>
<gene>
    <name evidence="7" type="ORF">J4E96_11140</name>
</gene>
<accession>A0A8A4ZAQ0</accession>
<name>A0A8A4ZAQ0_9MICO</name>
<dbReference type="EMBL" id="CP071868">
    <property type="protein sequence ID" value="QTE27963.1"/>
    <property type="molecule type" value="Genomic_DNA"/>
</dbReference>
<sequence>MRADATKSPVDPPGSAGNDAPAADPAAGAWFVTDAERANPATALRGWTTGNLVQPLIDGHAYFARLNAVLGAAGPGDQVCFLDFRGDMDERLDGPGSEVSAVLSGAATRGAGVFGLLWRAPARLLRQSSDANSDFAERVGAAGGQVLLDGRTRIAGSHHQKLVVVRSAAAPERDVAFVGGIDLSHSRNDDPAHDGDPQAVPFPLRYGARPPWHDLQVEVHGPAVRELEHTFQERWNGASTLEAPARVRQLYDGAYHLGATAPVLLPPLPWVDTSRPGGHAVQVLRTYPARFRRYPFAPHGERSIAHALLKAFARARSLIYLEDQYLWSRPVADALAGALRANPGLRVIAVVPRYSDNDGAITRVPSAMARRDALRTCTEAGGERFQVVDLENEAGTPIYVHSKVVIVDDLWAIVGSDNLNRRSWTHDSELSVAVVDEAHDLREPRDPAGRGEGAREFARNLRLALACEHLGRAPDDVADLLDPADAADAFARSARTLAAWHADGGAGPRPPGRVRAHRTVPTTAIQRLWATPLYASVYDPDGRPLRDRLRRRP</sequence>
<protein>
    <submittedName>
        <fullName evidence="7">Phospholipase</fullName>
    </submittedName>
</protein>
<evidence type="ECO:0000256" key="5">
    <source>
        <dbReference type="SAM" id="MobiDB-lite"/>
    </source>
</evidence>
<dbReference type="PROSITE" id="PS50035">
    <property type="entry name" value="PLD"/>
    <property type="match status" value="2"/>
</dbReference>
<evidence type="ECO:0000259" key="6">
    <source>
        <dbReference type="PROSITE" id="PS50035"/>
    </source>
</evidence>
<dbReference type="Pfam" id="PF13091">
    <property type="entry name" value="PLDc_2"/>
    <property type="match status" value="1"/>
</dbReference>
<dbReference type="GO" id="GO:0004630">
    <property type="term" value="F:phospholipase D activity"/>
    <property type="evidence" value="ECO:0007669"/>
    <property type="project" value="UniProtKB-EC"/>
</dbReference>
<dbReference type="InterPro" id="IPR015679">
    <property type="entry name" value="PLipase_D_fam"/>
</dbReference>
<dbReference type="Proteomes" id="UP000663937">
    <property type="component" value="Chromosome"/>
</dbReference>
<evidence type="ECO:0000313" key="7">
    <source>
        <dbReference type="EMBL" id="QTE27963.1"/>
    </source>
</evidence>
<dbReference type="GO" id="GO:0009395">
    <property type="term" value="P:phospholipid catabolic process"/>
    <property type="evidence" value="ECO:0007669"/>
    <property type="project" value="TreeGrafter"/>
</dbReference>
<keyword evidence="2" id="KW-0677">Repeat</keyword>
<dbReference type="PANTHER" id="PTHR18896:SF76">
    <property type="entry name" value="PHOSPHOLIPASE"/>
    <property type="match status" value="1"/>
</dbReference>
<evidence type="ECO:0000256" key="4">
    <source>
        <dbReference type="ARBA" id="ARBA00023098"/>
    </source>
</evidence>